<evidence type="ECO:0000313" key="3">
    <source>
        <dbReference type="EMBL" id="MDR7383020.1"/>
    </source>
</evidence>
<gene>
    <name evidence="3" type="ORF">J2S48_002535</name>
</gene>
<dbReference type="Pfam" id="PF03033">
    <property type="entry name" value="Glyco_transf_28"/>
    <property type="match status" value="1"/>
</dbReference>
<dbReference type="Proteomes" id="UP001183585">
    <property type="component" value="Unassembled WGS sequence"/>
</dbReference>
<keyword evidence="3" id="KW-0328">Glycosyltransferase</keyword>
<organism evidence="3 4">
    <name type="scientific">Promicromonospora iranensis</name>
    <dbReference type="NCBI Taxonomy" id="1105144"/>
    <lineage>
        <taxon>Bacteria</taxon>
        <taxon>Bacillati</taxon>
        <taxon>Actinomycetota</taxon>
        <taxon>Actinomycetes</taxon>
        <taxon>Micrococcales</taxon>
        <taxon>Promicromonosporaceae</taxon>
        <taxon>Promicromonospora</taxon>
    </lineage>
</organism>
<protein>
    <submittedName>
        <fullName evidence="3">Sterol 3beta-glucosyltransferase</fullName>
        <ecNumber evidence="3">2.4.1.173</ecNumber>
    </submittedName>
</protein>
<dbReference type="SUPFAM" id="SSF53756">
    <property type="entry name" value="UDP-Glycosyltransferase/glycogen phosphorylase"/>
    <property type="match status" value="1"/>
</dbReference>
<dbReference type="GO" id="GO:0016906">
    <property type="term" value="F:sterol 3-beta-glucosyltransferase activity"/>
    <property type="evidence" value="ECO:0007669"/>
    <property type="project" value="UniProtKB-EC"/>
</dbReference>
<dbReference type="InterPro" id="IPR050426">
    <property type="entry name" value="Glycosyltransferase_28"/>
</dbReference>
<dbReference type="EC" id="2.4.1.173" evidence="3"/>
<dbReference type="Pfam" id="PF06722">
    <property type="entry name" value="EryCIII-like_C"/>
    <property type="match status" value="1"/>
</dbReference>
<reference evidence="3 4" key="1">
    <citation type="submission" date="2023-07" db="EMBL/GenBank/DDBJ databases">
        <title>Sequencing the genomes of 1000 actinobacteria strains.</title>
        <authorList>
            <person name="Klenk H.-P."/>
        </authorList>
    </citation>
    <scope>NUCLEOTIDE SEQUENCE [LARGE SCALE GENOMIC DNA]</scope>
    <source>
        <strain evidence="3 4">DSM 45554</strain>
    </source>
</reference>
<keyword evidence="3" id="KW-0808">Transferase</keyword>
<dbReference type="CDD" id="cd03784">
    <property type="entry name" value="GT1_Gtf-like"/>
    <property type="match status" value="1"/>
</dbReference>
<keyword evidence="4" id="KW-1185">Reference proteome</keyword>
<accession>A0ABU2CNV1</accession>
<dbReference type="RefSeq" id="WP_274991809.1">
    <property type="nucleotide sequence ID" value="NZ_JAJQQP010000001.1"/>
</dbReference>
<evidence type="ECO:0000259" key="1">
    <source>
        <dbReference type="Pfam" id="PF03033"/>
    </source>
</evidence>
<dbReference type="PANTHER" id="PTHR48050">
    <property type="entry name" value="STEROL 3-BETA-GLUCOSYLTRANSFERASE"/>
    <property type="match status" value="1"/>
</dbReference>
<dbReference type="InterPro" id="IPR010610">
    <property type="entry name" value="EryCIII-like_C"/>
</dbReference>
<feature type="domain" description="Glycosyltransferase family 28 N-terminal" evidence="1">
    <location>
        <begin position="3"/>
        <end position="84"/>
    </location>
</feature>
<dbReference type="InterPro" id="IPR004276">
    <property type="entry name" value="GlycoTrans_28_N"/>
</dbReference>
<dbReference type="PANTHER" id="PTHR48050:SF13">
    <property type="entry name" value="STEROL 3-BETA-GLUCOSYLTRANSFERASE UGT80A2"/>
    <property type="match status" value="1"/>
</dbReference>
<evidence type="ECO:0000313" key="4">
    <source>
        <dbReference type="Proteomes" id="UP001183585"/>
    </source>
</evidence>
<dbReference type="InterPro" id="IPR002213">
    <property type="entry name" value="UDP_glucos_trans"/>
</dbReference>
<dbReference type="EMBL" id="JAVDYE010000001">
    <property type="protein sequence ID" value="MDR7383020.1"/>
    <property type="molecule type" value="Genomic_DNA"/>
</dbReference>
<evidence type="ECO:0000259" key="2">
    <source>
        <dbReference type="Pfam" id="PF06722"/>
    </source>
</evidence>
<dbReference type="Gene3D" id="3.40.50.2000">
    <property type="entry name" value="Glycogen Phosphorylase B"/>
    <property type="match status" value="2"/>
</dbReference>
<feature type="domain" description="Erythromycin biosynthesis protein CIII-like C-terminal" evidence="2">
    <location>
        <begin position="287"/>
        <end position="388"/>
    </location>
</feature>
<proteinExistence type="predicted"/>
<name>A0ABU2CNV1_9MICO</name>
<comment type="caution">
    <text evidence="3">The sequence shown here is derived from an EMBL/GenBank/DDBJ whole genome shotgun (WGS) entry which is preliminary data.</text>
</comment>
<sequence>MRVLLVTTGSRGDVEPFAALGFALARAGHEPLLAAPRRLTEDAAARGLPVAPLDDGIFALQEEVAGTGTRASLTAARSALPLLRRWLDDLATLRDCGADVVVYAPKSLGAPHLADRLGVPSIAALPVPLFTPTARFPSPLSPVRPPRFLNRASWRLAGVVEAPYRRMVRTWRSEVLGLAGPTPGLTERVAHDGVLHAWSPHLLPAPEDWTADLAPTGFWSLPPDGGWSPPAALDRFLDAGEPPVYVGFGSMLAKDPGSFTREVLDGLHRSGRRAVLATGWGALRPTRVPDTVHVLDQAPHALLLPRTAVAVHHGGVGTVAAALRAGVPQVVKPFLGDQPFWARRVHEIGVAAAPLTGRLTGDRLAAAIDDAAARADTARTTAARVGEEDGASAAVVRIERVAAG</sequence>